<dbReference type="SUPFAM" id="SSF55307">
    <property type="entry name" value="Tubulin C-terminal domain-like"/>
    <property type="match status" value="1"/>
</dbReference>
<feature type="region of interest" description="Disordered" evidence="7">
    <location>
        <begin position="330"/>
        <end position="366"/>
    </location>
</feature>
<protein>
    <recommendedName>
        <fullName evidence="4 5">Cell division protein FtsZ</fullName>
    </recommendedName>
</protein>
<dbReference type="GO" id="GO:0005737">
    <property type="term" value="C:cytoplasm"/>
    <property type="evidence" value="ECO:0007669"/>
    <property type="project" value="UniProtKB-SubCell"/>
</dbReference>
<dbReference type="SMART" id="SM00865">
    <property type="entry name" value="Tubulin_C"/>
    <property type="match status" value="1"/>
</dbReference>
<gene>
    <name evidence="4" type="primary">ftsZ</name>
    <name evidence="10" type="ORF">A2934_03480</name>
</gene>
<dbReference type="NCBIfam" id="TIGR00065">
    <property type="entry name" value="ftsZ"/>
    <property type="match status" value="1"/>
</dbReference>
<feature type="domain" description="Tubulin/FtsZ 2-layer sandwich" evidence="9">
    <location>
        <begin position="207"/>
        <end position="325"/>
    </location>
</feature>
<dbReference type="InterPro" id="IPR036525">
    <property type="entry name" value="Tubulin/FtsZ_GTPase_sf"/>
</dbReference>
<name>A0A1G2L3Z2_9BACT</name>
<dbReference type="FunFam" id="3.40.50.1440:FF:000001">
    <property type="entry name" value="Cell division protein FtsZ"/>
    <property type="match status" value="1"/>
</dbReference>
<dbReference type="InterPro" id="IPR003008">
    <property type="entry name" value="Tubulin_FtsZ_GTPase"/>
</dbReference>
<dbReference type="EMBL" id="MHQO01000031">
    <property type="protein sequence ID" value="OHA06413.1"/>
    <property type="molecule type" value="Genomic_DNA"/>
</dbReference>
<comment type="caution">
    <text evidence="10">The sequence shown here is derived from an EMBL/GenBank/DDBJ whole genome shotgun (WGS) entry which is preliminary data.</text>
</comment>
<dbReference type="InterPro" id="IPR018316">
    <property type="entry name" value="Tubulin/FtsZ_2-layer-sand-dom"/>
</dbReference>
<evidence type="ECO:0000256" key="3">
    <source>
        <dbReference type="ARBA" id="ARBA00023134"/>
    </source>
</evidence>
<keyword evidence="4 6" id="KW-0132">Cell division</keyword>
<evidence type="ECO:0000259" key="9">
    <source>
        <dbReference type="SMART" id="SM00865"/>
    </source>
</evidence>
<dbReference type="AlphaFoldDB" id="A0A1G2L3Z2"/>
<dbReference type="Gene3D" id="3.30.1330.20">
    <property type="entry name" value="Tubulin/FtsZ, C-terminal domain"/>
    <property type="match status" value="1"/>
</dbReference>
<dbReference type="GO" id="GO:0003924">
    <property type="term" value="F:GTPase activity"/>
    <property type="evidence" value="ECO:0007669"/>
    <property type="project" value="UniProtKB-UniRule"/>
</dbReference>
<reference evidence="10 11" key="1">
    <citation type="journal article" date="2016" name="Nat. Commun.">
        <title>Thousands of microbial genomes shed light on interconnected biogeochemical processes in an aquifer system.</title>
        <authorList>
            <person name="Anantharaman K."/>
            <person name="Brown C.T."/>
            <person name="Hug L.A."/>
            <person name="Sharon I."/>
            <person name="Castelle C.J."/>
            <person name="Probst A.J."/>
            <person name="Thomas B.C."/>
            <person name="Singh A."/>
            <person name="Wilkins M.J."/>
            <person name="Karaoz U."/>
            <person name="Brodie E.L."/>
            <person name="Williams K.H."/>
            <person name="Hubbard S.S."/>
            <person name="Banfield J.F."/>
        </authorList>
    </citation>
    <scope>NUCLEOTIDE SEQUENCE [LARGE SCALE GENOMIC DNA]</scope>
</reference>
<dbReference type="InterPro" id="IPR024757">
    <property type="entry name" value="FtsZ_C"/>
</dbReference>
<dbReference type="Pfam" id="PF00091">
    <property type="entry name" value="Tubulin"/>
    <property type="match status" value="1"/>
</dbReference>
<proteinExistence type="inferred from homology"/>
<dbReference type="SMART" id="SM00864">
    <property type="entry name" value="Tubulin"/>
    <property type="match status" value="1"/>
</dbReference>
<sequence>MPQVKPDIETYARIKVVGVGGSGGAAITRMMDSRIHGVDFIAINTDAQHLHHHKAGTKIHIGKNLTKGLGAGMNPEIGKQAAEENNDEIQDALKGSDMVFVTCGLGGGTGTGAAPIVAEAARNSGALAIGVVTKPFQFEGAQRMRIAEDGWGRLKDNVDALITVPNNNLLNLIERNTPLIAAFKMCDDVLKNAVQGISDLITMPGLVNVDFADVRTIMEDTGTALMGVGVASGENRAVQAANLAINSPLLDISIHGAKGVLFNVSGGQDLSMWEINEAAKVITDSIDKDAKLIFGAVHDERMKKGDIKITVIATGFGGNDGMNVRREEKRINNGTNGSNGGGVKIPINGNSVTHAHQKAQEEEAEWDAVPAFLRRKK</sequence>
<comment type="subcellular location">
    <subcellularLocation>
        <location evidence="4">Cytoplasm</location>
    </subcellularLocation>
    <text evidence="4">Assembles at midcell at the inner surface of the cytoplasmic membrane.</text>
</comment>
<dbReference type="Pfam" id="PF12327">
    <property type="entry name" value="FtsZ_C"/>
    <property type="match status" value="1"/>
</dbReference>
<evidence type="ECO:0000259" key="8">
    <source>
        <dbReference type="SMART" id="SM00864"/>
    </source>
</evidence>
<evidence type="ECO:0000313" key="11">
    <source>
        <dbReference type="Proteomes" id="UP000177982"/>
    </source>
</evidence>
<dbReference type="GO" id="GO:0005525">
    <property type="term" value="F:GTP binding"/>
    <property type="evidence" value="ECO:0007669"/>
    <property type="project" value="UniProtKB-UniRule"/>
</dbReference>
<evidence type="ECO:0000256" key="2">
    <source>
        <dbReference type="ARBA" id="ARBA00022741"/>
    </source>
</evidence>
<dbReference type="Gene3D" id="3.40.50.1440">
    <property type="entry name" value="Tubulin/FtsZ, GTPase domain"/>
    <property type="match status" value="1"/>
</dbReference>
<evidence type="ECO:0000256" key="7">
    <source>
        <dbReference type="SAM" id="MobiDB-lite"/>
    </source>
</evidence>
<comment type="subunit">
    <text evidence="4">Homodimer. Polymerizes to form a dynamic ring structure in a strictly GTP-dependent manner. Interacts directly with several other division proteins.</text>
</comment>
<dbReference type="Proteomes" id="UP000177982">
    <property type="component" value="Unassembled WGS sequence"/>
</dbReference>
<dbReference type="InterPro" id="IPR020805">
    <property type="entry name" value="Cell_div_FtsZ_CS"/>
</dbReference>
<dbReference type="GO" id="GO:0032153">
    <property type="term" value="C:cell division site"/>
    <property type="evidence" value="ECO:0007669"/>
    <property type="project" value="UniProtKB-UniRule"/>
</dbReference>
<evidence type="ECO:0000256" key="1">
    <source>
        <dbReference type="ARBA" id="ARBA00009690"/>
    </source>
</evidence>
<comment type="similarity">
    <text evidence="1 4 6">Belongs to the FtsZ family.</text>
</comment>
<feature type="binding site" evidence="4">
    <location>
        <position position="187"/>
    </location>
    <ligand>
        <name>GTP</name>
        <dbReference type="ChEBI" id="CHEBI:37565"/>
    </ligand>
</feature>
<evidence type="ECO:0000313" key="10">
    <source>
        <dbReference type="EMBL" id="OHA06413.1"/>
    </source>
</evidence>
<comment type="function">
    <text evidence="4 6">Essential cell division protein that forms a contractile ring structure (Z ring) at the future cell division site. The regulation of the ring assembly controls the timing and the location of cell division. One of the functions of the FtsZ ring is to recruit other cell division proteins to the septum to produce a new cell wall between the dividing cells. Binds GTP and shows GTPase activity.</text>
</comment>
<feature type="binding site" evidence="4">
    <location>
        <begin position="108"/>
        <end position="110"/>
    </location>
    <ligand>
        <name>GTP</name>
        <dbReference type="ChEBI" id="CHEBI:37565"/>
    </ligand>
</feature>
<feature type="domain" description="Tubulin/FtsZ GTPase" evidence="8">
    <location>
        <begin position="13"/>
        <end position="205"/>
    </location>
</feature>
<dbReference type="InterPro" id="IPR045061">
    <property type="entry name" value="FtsZ/CetZ"/>
</dbReference>
<feature type="binding site" evidence="4">
    <location>
        <position position="139"/>
    </location>
    <ligand>
        <name>GTP</name>
        <dbReference type="ChEBI" id="CHEBI:37565"/>
    </ligand>
</feature>
<dbReference type="SUPFAM" id="SSF52490">
    <property type="entry name" value="Tubulin nucleotide-binding domain-like"/>
    <property type="match status" value="1"/>
</dbReference>
<keyword evidence="4 6" id="KW-0131">Cell cycle</keyword>
<dbReference type="GO" id="GO:0051258">
    <property type="term" value="P:protein polymerization"/>
    <property type="evidence" value="ECO:0007669"/>
    <property type="project" value="UniProtKB-UniRule"/>
</dbReference>
<dbReference type="GO" id="GO:0000917">
    <property type="term" value="P:division septum assembly"/>
    <property type="evidence" value="ECO:0007669"/>
    <property type="project" value="UniProtKB-KW"/>
</dbReference>
<comment type="caution">
    <text evidence="4">Lacks conserved residue(s) required for the propagation of feature annotation.</text>
</comment>
<dbReference type="PANTHER" id="PTHR30314">
    <property type="entry name" value="CELL DIVISION PROTEIN FTSZ-RELATED"/>
    <property type="match status" value="1"/>
</dbReference>
<dbReference type="CDD" id="cd02201">
    <property type="entry name" value="FtsZ_type1"/>
    <property type="match status" value="1"/>
</dbReference>
<evidence type="ECO:0000256" key="4">
    <source>
        <dbReference type="HAMAP-Rule" id="MF_00909"/>
    </source>
</evidence>
<dbReference type="InterPro" id="IPR000158">
    <property type="entry name" value="Cell_div_FtsZ"/>
</dbReference>
<dbReference type="InterPro" id="IPR008280">
    <property type="entry name" value="Tub_FtsZ_C"/>
</dbReference>
<evidence type="ECO:0000256" key="5">
    <source>
        <dbReference type="NCBIfam" id="TIGR00065"/>
    </source>
</evidence>
<organism evidence="10 11">
    <name type="scientific">Candidatus Sungbacteria bacterium RIFCSPLOWO2_01_FULL_47_10</name>
    <dbReference type="NCBI Taxonomy" id="1802276"/>
    <lineage>
        <taxon>Bacteria</taxon>
        <taxon>Candidatus Sungiibacteriota</taxon>
    </lineage>
</organism>
<dbReference type="GO" id="GO:0043093">
    <property type="term" value="P:FtsZ-dependent cytokinesis"/>
    <property type="evidence" value="ECO:0007669"/>
    <property type="project" value="UniProtKB-UniRule"/>
</dbReference>
<dbReference type="PANTHER" id="PTHR30314:SF3">
    <property type="entry name" value="MITOCHONDRIAL DIVISION PROTEIN FSZA"/>
    <property type="match status" value="1"/>
</dbReference>
<dbReference type="PROSITE" id="PS01135">
    <property type="entry name" value="FTSZ_2"/>
    <property type="match status" value="1"/>
</dbReference>
<keyword evidence="4" id="KW-0963">Cytoplasm</keyword>
<keyword evidence="2 4" id="KW-0547">Nucleotide-binding</keyword>
<dbReference type="PRINTS" id="PR00423">
    <property type="entry name" value="CELLDVISFTSZ"/>
</dbReference>
<dbReference type="InterPro" id="IPR037103">
    <property type="entry name" value="Tubulin/FtsZ-like_C"/>
</dbReference>
<evidence type="ECO:0000256" key="6">
    <source>
        <dbReference type="RuleBase" id="RU000631"/>
    </source>
</evidence>
<dbReference type="HAMAP" id="MF_00909">
    <property type="entry name" value="FtsZ"/>
    <property type="match status" value="1"/>
</dbReference>
<accession>A0A1G2L3Z2</accession>
<feature type="binding site" evidence="4">
    <location>
        <position position="143"/>
    </location>
    <ligand>
        <name>GTP</name>
        <dbReference type="ChEBI" id="CHEBI:37565"/>
    </ligand>
</feature>
<keyword evidence="3 4" id="KW-0342">GTP-binding</keyword>
<keyword evidence="4 6" id="KW-0717">Septation</keyword>